<proteinExistence type="inferred from homology"/>
<dbReference type="AlphaFoldDB" id="A0A3N9TC27"/>
<evidence type="ECO:0000313" key="5">
    <source>
        <dbReference type="EMBL" id="RQW61374.1"/>
    </source>
</evidence>
<evidence type="ECO:0000256" key="1">
    <source>
        <dbReference type="ARBA" id="ARBA00010062"/>
    </source>
</evidence>
<keyword evidence="6" id="KW-1185">Reference proteome</keyword>
<dbReference type="InterPro" id="IPR028082">
    <property type="entry name" value="Peripla_BP_I"/>
</dbReference>
<protein>
    <submittedName>
        <fullName evidence="5">ABC transporter substrate-binding protein</fullName>
    </submittedName>
</protein>
<dbReference type="SUPFAM" id="SSF53822">
    <property type="entry name" value="Periplasmic binding protein-like I"/>
    <property type="match status" value="1"/>
</dbReference>
<sequence length="370" mass="40209">MKQSKCFKSLLVTMSLSSGVFVSGFANADIELGAILPLTGGSSENGIDQQRGIELAVKELNDKGGVLGEPVKVIFEDSAGNPMTGLGAVKKLVQVNNVPVVIGSFSSSVTIPVGQYLEQQKRIHINISGTSTDIRNIGDYSYSVIGLDNLSSQFSAQDVYDLGYKRAVVIAPNGAYGQGTVKQFSKFFKEAGGKIVGTVLYKMGQPTYRSELDRLSRLKPDVYVYTSYGQDAIVLNRDAYQLGLNQTPWYAKYLTMSTGDSPKEYTNGQRGMEVQSLGPDGKHYVDAYTAEYHKAPQSAYGSFAYDAVMLAAKAIETAKSSDPDKVQAAMQDIAPSYEGITGAFNLDKDHMRTTQPYKRVKIAEGKIELR</sequence>
<dbReference type="InterPro" id="IPR051010">
    <property type="entry name" value="BCAA_transport"/>
</dbReference>
<accession>A0A3N9TC27</accession>
<dbReference type="InterPro" id="IPR028081">
    <property type="entry name" value="Leu-bd"/>
</dbReference>
<feature type="domain" description="Leucine-binding protein" evidence="4">
    <location>
        <begin position="30"/>
        <end position="363"/>
    </location>
</feature>
<name>A0A3N9TC27_9VIBR</name>
<dbReference type="PANTHER" id="PTHR30483">
    <property type="entry name" value="LEUCINE-SPECIFIC-BINDING PROTEIN"/>
    <property type="match status" value="1"/>
</dbReference>
<reference evidence="5 6" key="1">
    <citation type="submission" date="2018-11" db="EMBL/GenBank/DDBJ databases">
        <title>Vibrio LJC006 sp. nov., isolated from seawater during the bloom of the enteromorpha.</title>
        <authorList>
            <person name="Liang J."/>
        </authorList>
    </citation>
    <scope>NUCLEOTIDE SEQUENCE [LARGE SCALE GENOMIC DNA]</scope>
    <source>
        <strain evidence="5 6">LJC006</strain>
    </source>
</reference>
<dbReference type="Proteomes" id="UP000281112">
    <property type="component" value="Unassembled WGS sequence"/>
</dbReference>
<feature type="chain" id="PRO_5018064231" evidence="3">
    <location>
        <begin position="29"/>
        <end position="370"/>
    </location>
</feature>
<comment type="similarity">
    <text evidence="1">Belongs to the leucine-binding protein family.</text>
</comment>
<gene>
    <name evidence="5" type="ORF">EES38_19885</name>
</gene>
<feature type="signal peptide" evidence="3">
    <location>
        <begin position="1"/>
        <end position="28"/>
    </location>
</feature>
<dbReference type="CDD" id="cd06346">
    <property type="entry name" value="PBP1_ABC_ligand_binding-like"/>
    <property type="match status" value="1"/>
</dbReference>
<organism evidence="5 6">
    <name type="scientific">Vibrio viridaestus</name>
    <dbReference type="NCBI Taxonomy" id="2487322"/>
    <lineage>
        <taxon>Bacteria</taxon>
        <taxon>Pseudomonadati</taxon>
        <taxon>Pseudomonadota</taxon>
        <taxon>Gammaproteobacteria</taxon>
        <taxon>Vibrionales</taxon>
        <taxon>Vibrionaceae</taxon>
        <taxon>Vibrio</taxon>
    </lineage>
</organism>
<dbReference type="RefSeq" id="WP_124938962.1">
    <property type="nucleotide sequence ID" value="NZ_RJVQ01000013.1"/>
</dbReference>
<evidence type="ECO:0000256" key="2">
    <source>
        <dbReference type="ARBA" id="ARBA00022729"/>
    </source>
</evidence>
<comment type="caution">
    <text evidence="5">The sequence shown here is derived from an EMBL/GenBank/DDBJ whole genome shotgun (WGS) entry which is preliminary data.</text>
</comment>
<evidence type="ECO:0000256" key="3">
    <source>
        <dbReference type="SAM" id="SignalP"/>
    </source>
</evidence>
<dbReference type="PANTHER" id="PTHR30483:SF6">
    <property type="entry name" value="PERIPLASMIC BINDING PROTEIN OF ABC TRANSPORTER FOR NATURAL AMINO ACIDS"/>
    <property type="match status" value="1"/>
</dbReference>
<evidence type="ECO:0000313" key="6">
    <source>
        <dbReference type="Proteomes" id="UP000281112"/>
    </source>
</evidence>
<dbReference type="Pfam" id="PF13458">
    <property type="entry name" value="Peripla_BP_6"/>
    <property type="match status" value="1"/>
</dbReference>
<keyword evidence="2 3" id="KW-0732">Signal</keyword>
<dbReference type="EMBL" id="RJVQ01000013">
    <property type="protein sequence ID" value="RQW61374.1"/>
    <property type="molecule type" value="Genomic_DNA"/>
</dbReference>
<dbReference type="Gene3D" id="3.40.50.2300">
    <property type="match status" value="2"/>
</dbReference>
<evidence type="ECO:0000259" key="4">
    <source>
        <dbReference type="Pfam" id="PF13458"/>
    </source>
</evidence>
<dbReference type="OrthoDB" id="9147078at2"/>